<evidence type="ECO:0000256" key="7">
    <source>
        <dbReference type="ARBA" id="ARBA00023098"/>
    </source>
</evidence>
<evidence type="ECO:0000313" key="15">
    <source>
        <dbReference type="Proteomes" id="UP001374579"/>
    </source>
</evidence>
<dbReference type="InterPro" id="IPR020613">
    <property type="entry name" value="Thiolase_CS"/>
</dbReference>
<dbReference type="CDD" id="cd00751">
    <property type="entry name" value="thiolase"/>
    <property type="match status" value="1"/>
</dbReference>
<dbReference type="Pfam" id="PF02803">
    <property type="entry name" value="Thiolase_C"/>
    <property type="match status" value="1"/>
</dbReference>
<keyword evidence="8" id="KW-0496">Mitochondrion</keyword>
<reference evidence="14 15" key="1">
    <citation type="submission" date="2024-02" db="EMBL/GenBank/DDBJ databases">
        <title>Chromosome-scale genome assembly of the rough periwinkle Littorina saxatilis.</title>
        <authorList>
            <person name="De Jode A."/>
            <person name="Faria R."/>
            <person name="Formenti G."/>
            <person name="Sims Y."/>
            <person name="Smith T.P."/>
            <person name="Tracey A."/>
            <person name="Wood J.M.D."/>
            <person name="Zagrodzka Z.B."/>
            <person name="Johannesson K."/>
            <person name="Butlin R.K."/>
            <person name="Leder E.H."/>
        </authorList>
    </citation>
    <scope>NUCLEOTIDE SEQUENCE [LARGE SCALE GENOMIC DNA]</scope>
    <source>
        <strain evidence="14">Snail1</strain>
        <tissue evidence="14">Muscle</tissue>
    </source>
</reference>
<dbReference type="GO" id="GO:0006635">
    <property type="term" value="P:fatty acid beta-oxidation"/>
    <property type="evidence" value="ECO:0007669"/>
    <property type="project" value="TreeGrafter"/>
</dbReference>
<sequence>MAALVCRNLYLSRSPVFSNGVRCVSSSSIQNANAQPATKSAKKQNVRNIVLVDGVRTPFLQSGTTYKNLMPHDLARTALQGLMKRTGLPKDAVEYVIYGTVIQEVKTSNVAREASLGAGISNRVPAHTVTQACISSNQAITTGIGLIASGQADSIIAGGVEFMSDVPIRHSRKMRKLMLSMNKAKTVPARLQLVSQMLSPSALVPELPAVAEFSTNESMGHSGDRLAAAFNVTRQEQDEFALRSHTLAHDASEKGLLTDRLVYKVPGVANPVEKDNGIRVSSMEAMGKLKPAFIKPHGTVTAANASFLTDGASACLIMSEEKALAMGYKPLAYLRDFIYVAQDPKDELLLGPAYATPRILDKAGLTLSDVSVFEYHEAFAGQILANMKALDSDWFGTNMMGRKGKAGAPPMDKLNLWGGSLSLGHPFGATGVRLVTTAANRLHNENGQFALVAACAAGGLGHAMIVERYPR</sequence>
<evidence type="ECO:0000259" key="13">
    <source>
        <dbReference type="Pfam" id="PF02803"/>
    </source>
</evidence>
<dbReference type="InterPro" id="IPR020616">
    <property type="entry name" value="Thiolase_N"/>
</dbReference>
<dbReference type="EC" id="2.3.1.16" evidence="10"/>
<accession>A0AAN9G9N7</accession>
<dbReference type="InterPro" id="IPR016039">
    <property type="entry name" value="Thiolase-like"/>
</dbReference>
<evidence type="ECO:0000256" key="1">
    <source>
        <dbReference type="ARBA" id="ARBA00004173"/>
    </source>
</evidence>
<keyword evidence="6" id="KW-0276">Fatty acid metabolism</keyword>
<proteinExistence type="inferred from homology"/>
<dbReference type="InterPro" id="IPR020610">
    <property type="entry name" value="Thiolase_AS"/>
</dbReference>
<comment type="pathway">
    <text evidence="2">Lipid metabolism; fatty acid beta-oxidation.</text>
</comment>
<dbReference type="EMBL" id="JBAMIC010000011">
    <property type="protein sequence ID" value="KAK7100037.1"/>
    <property type="molecule type" value="Genomic_DNA"/>
</dbReference>
<dbReference type="AlphaFoldDB" id="A0AAN9G9N7"/>
<dbReference type="GO" id="GO:0005739">
    <property type="term" value="C:mitochondrion"/>
    <property type="evidence" value="ECO:0007669"/>
    <property type="project" value="UniProtKB-SubCell"/>
</dbReference>
<organism evidence="14 15">
    <name type="scientific">Littorina saxatilis</name>
    <dbReference type="NCBI Taxonomy" id="31220"/>
    <lineage>
        <taxon>Eukaryota</taxon>
        <taxon>Metazoa</taxon>
        <taxon>Spiralia</taxon>
        <taxon>Lophotrochozoa</taxon>
        <taxon>Mollusca</taxon>
        <taxon>Gastropoda</taxon>
        <taxon>Caenogastropoda</taxon>
        <taxon>Littorinimorpha</taxon>
        <taxon>Littorinoidea</taxon>
        <taxon>Littorinidae</taxon>
        <taxon>Littorina</taxon>
    </lineage>
</organism>
<dbReference type="InterPro" id="IPR020615">
    <property type="entry name" value="Thiolase_acyl_enz_int_AS"/>
</dbReference>
<dbReference type="PANTHER" id="PTHR18919">
    <property type="entry name" value="ACETYL-COA C-ACYLTRANSFERASE"/>
    <property type="match status" value="1"/>
</dbReference>
<dbReference type="PROSITE" id="PS00737">
    <property type="entry name" value="THIOLASE_2"/>
    <property type="match status" value="1"/>
</dbReference>
<evidence type="ECO:0000256" key="9">
    <source>
        <dbReference type="ARBA" id="ARBA00023315"/>
    </source>
</evidence>
<evidence type="ECO:0000256" key="11">
    <source>
        <dbReference type="RuleBase" id="RU003557"/>
    </source>
</evidence>
<evidence type="ECO:0000313" key="14">
    <source>
        <dbReference type="EMBL" id="KAK7100037.1"/>
    </source>
</evidence>
<keyword evidence="4" id="KW-0963">Cytoplasm</keyword>
<evidence type="ECO:0000259" key="12">
    <source>
        <dbReference type="Pfam" id="PF00108"/>
    </source>
</evidence>
<evidence type="ECO:0000256" key="6">
    <source>
        <dbReference type="ARBA" id="ARBA00022832"/>
    </source>
</evidence>
<feature type="domain" description="Thiolase N-terminal" evidence="12">
    <location>
        <begin position="49"/>
        <end position="321"/>
    </location>
</feature>
<dbReference type="InterPro" id="IPR002155">
    <property type="entry name" value="Thiolase"/>
</dbReference>
<dbReference type="Pfam" id="PF00108">
    <property type="entry name" value="Thiolase_N"/>
    <property type="match status" value="1"/>
</dbReference>
<dbReference type="PANTHER" id="PTHR18919:SF153">
    <property type="entry name" value="TRIFUNCTIONAL ENZYME SUBUNIT BETA, MITOCHONDRIAL"/>
    <property type="match status" value="1"/>
</dbReference>
<comment type="caution">
    <text evidence="14">The sequence shown here is derived from an EMBL/GenBank/DDBJ whole genome shotgun (WGS) entry which is preliminary data.</text>
</comment>
<evidence type="ECO:0000256" key="5">
    <source>
        <dbReference type="ARBA" id="ARBA00022679"/>
    </source>
</evidence>
<dbReference type="PROSITE" id="PS00099">
    <property type="entry name" value="THIOLASE_3"/>
    <property type="match status" value="1"/>
</dbReference>
<gene>
    <name evidence="14" type="ORF">V1264_023047</name>
</gene>
<protein>
    <recommendedName>
        <fullName evidence="10">acetyl-CoA C-acyltransferase</fullName>
        <ecNumber evidence="10">2.3.1.16</ecNumber>
    </recommendedName>
</protein>
<dbReference type="InterPro" id="IPR020617">
    <property type="entry name" value="Thiolase_C"/>
</dbReference>
<keyword evidence="15" id="KW-1185">Reference proteome</keyword>
<comment type="similarity">
    <text evidence="3 11">Belongs to the thiolase-like superfamily. Thiolase family.</text>
</comment>
<dbReference type="Proteomes" id="UP001374579">
    <property type="component" value="Unassembled WGS sequence"/>
</dbReference>
<evidence type="ECO:0000256" key="3">
    <source>
        <dbReference type="ARBA" id="ARBA00010982"/>
    </source>
</evidence>
<dbReference type="Gene3D" id="3.40.47.10">
    <property type="match status" value="1"/>
</dbReference>
<dbReference type="PROSITE" id="PS00098">
    <property type="entry name" value="THIOLASE_1"/>
    <property type="match status" value="1"/>
</dbReference>
<evidence type="ECO:0000256" key="4">
    <source>
        <dbReference type="ARBA" id="ARBA00022490"/>
    </source>
</evidence>
<feature type="domain" description="Thiolase C-terminal" evidence="13">
    <location>
        <begin position="328"/>
        <end position="468"/>
    </location>
</feature>
<dbReference type="SUPFAM" id="SSF53901">
    <property type="entry name" value="Thiolase-like"/>
    <property type="match status" value="2"/>
</dbReference>
<evidence type="ECO:0000256" key="10">
    <source>
        <dbReference type="ARBA" id="ARBA00024073"/>
    </source>
</evidence>
<evidence type="ECO:0000256" key="2">
    <source>
        <dbReference type="ARBA" id="ARBA00005005"/>
    </source>
</evidence>
<comment type="subcellular location">
    <subcellularLocation>
        <location evidence="1">Mitochondrion</location>
    </subcellularLocation>
</comment>
<keyword evidence="5 11" id="KW-0808">Transferase</keyword>
<keyword evidence="7" id="KW-0443">Lipid metabolism</keyword>
<dbReference type="GO" id="GO:0003988">
    <property type="term" value="F:acetyl-CoA C-acyltransferase activity"/>
    <property type="evidence" value="ECO:0007669"/>
    <property type="project" value="UniProtKB-EC"/>
</dbReference>
<keyword evidence="9 11" id="KW-0012">Acyltransferase</keyword>
<dbReference type="NCBIfam" id="TIGR01930">
    <property type="entry name" value="AcCoA-C-Actrans"/>
    <property type="match status" value="1"/>
</dbReference>
<dbReference type="FunFam" id="3.40.47.10:FF:000011">
    <property type="entry name" value="3-ketoacyl-CoA thiolase"/>
    <property type="match status" value="1"/>
</dbReference>
<evidence type="ECO:0000256" key="8">
    <source>
        <dbReference type="ARBA" id="ARBA00023128"/>
    </source>
</evidence>
<name>A0AAN9G9N7_9CAEN</name>